<dbReference type="Pfam" id="PF01068">
    <property type="entry name" value="DNA_ligase_A_M"/>
    <property type="match status" value="1"/>
</dbReference>
<evidence type="ECO:0000256" key="4">
    <source>
        <dbReference type="SAM" id="MobiDB-lite"/>
    </source>
</evidence>
<proteinExistence type="predicted"/>
<dbReference type="GO" id="GO:0006310">
    <property type="term" value="P:DNA recombination"/>
    <property type="evidence" value="ECO:0007669"/>
    <property type="project" value="InterPro"/>
</dbReference>
<feature type="domain" description="ATP-dependent DNA ligase family profile" evidence="5">
    <location>
        <begin position="168"/>
        <end position="354"/>
    </location>
</feature>
<sequence length="479" mass="52841">MGELSEYRGKRDPERTPEPVPQTDEVVRGDNDVFVIQEHHARRLHWDIRLERDGVLASWAVPMGLPSEPGTMRLAVHTEDHPIEYATFSGEIPAGEYGAGKMLIWDHGRYETLHWNDHKVEVVFHGERARGKYLFLNRHDPESERDWLLQRVDPPEPGHTPLPPFIAPMLAKPGKLPSLAEDGDWAYEFDWSGRRMSAKVAGGRCTLFDDGGSDVTALFPELRSLGEQLGSAEVYLDGEVIVLENGKPSPGALDRRMGAARSQAKRLSQHVPALYLPYDVLHHDGRSCADLPYVERRRVLGDLDLNGPHCRIPDFFIGDGGAVAEASVKHGLAGIIAKRAASPYQAGKASADWLAIPGVRVRDVVIGGWRPGGGKRASSFASLLLGIPHGPSLRYVGNVGAGFSEDDLLQLTARLKRSERKSSPFHSVPPGQARDAHWVTPRLVGEVVFTGWTKAGCVRTPRWRGLRPGRKADEVTEDA</sequence>
<evidence type="ECO:0000256" key="3">
    <source>
        <dbReference type="ARBA" id="ARBA00034003"/>
    </source>
</evidence>
<dbReference type="InterPro" id="IPR014144">
    <property type="entry name" value="LigD_PE_domain"/>
</dbReference>
<dbReference type="Proteomes" id="UP000199515">
    <property type="component" value="Unassembled WGS sequence"/>
</dbReference>
<dbReference type="Pfam" id="PF13298">
    <property type="entry name" value="LigD_N"/>
    <property type="match status" value="1"/>
</dbReference>
<feature type="domain" description="DNA ligase D 3'-phosphoesterase" evidence="7">
    <location>
        <begin position="37"/>
        <end position="135"/>
    </location>
</feature>
<dbReference type="AlphaFoldDB" id="A0A1H2UMT6"/>
<reference evidence="8 9" key="1">
    <citation type="submission" date="2016-10" db="EMBL/GenBank/DDBJ databases">
        <authorList>
            <person name="de Groot N.N."/>
        </authorList>
    </citation>
    <scope>NUCLEOTIDE SEQUENCE [LARGE SCALE GENOMIC DNA]</scope>
    <source>
        <strain evidence="8 9">CPCC 202699</strain>
    </source>
</reference>
<dbReference type="Gene3D" id="3.30.470.30">
    <property type="entry name" value="DNA ligase/mRNA capping enzyme"/>
    <property type="match status" value="1"/>
</dbReference>
<dbReference type="STRING" id="589385.SAMN05421504_101922"/>
<feature type="region of interest" description="Disordered" evidence="4">
    <location>
        <begin position="1"/>
        <end position="25"/>
    </location>
</feature>
<comment type="catalytic activity">
    <reaction evidence="3">
        <text>ATP + (deoxyribonucleotide)n-3'-hydroxyl + 5'-phospho-(deoxyribonucleotide)m = (deoxyribonucleotide)n+m + AMP + diphosphate.</text>
        <dbReference type="EC" id="6.5.1.1"/>
    </reaction>
</comment>
<feature type="compositionally biased region" description="Basic and acidic residues" evidence="4">
    <location>
        <begin position="1"/>
        <end position="17"/>
    </location>
</feature>
<dbReference type="GO" id="GO:0006281">
    <property type="term" value="P:DNA repair"/>
    <property type="evidence" value="ECO:0007669"/>
    <property type="project" value="InterPro"/>
</dbReference>
<dbReference type="InterPro" id="IPR012309">
    <property type="entry name" value="DNA_ligase_ATP-dep_C"/>
</dbReference>
<dbReference type="CDD" id="cd07971">
    <property type="entry name" value="OBF_DNA_ligase_LigD"/>
    <property type="match status" value="1"/>
</dbReference>
<evidence type="ECO:0000259" key="6">
    <source>
        <dbReference type="Pfam" id="PF04679"/>
    </source>
</evidence>
<keyword evidence="2" id="KW-0436">Ligase</keyword>
<dbReference type="Pfam" id="PF04679">
    <property type="entry name" value="DNA_ligase_A_C"/>
    <property type="match status" value="1"/>
</dbReference>
<dbReference type="RefSeq" id="WP_091286922.1">
    <property type="nucleotide sequence ID" value="NZ_FNON01000001.1"/>
</dbReference>
<evidence type="ECO:0000259" key="5">
    <source>
        <dbReference type="Pfam" id="PF01068"/>
    </source>
</evidence>
<evidence type="ECO:0000313" key="8">
    <source>
        <dbReference type="EMBL" id="SDW56834.1"/>
    </source>
</evidence>
<dbReference type="InterPro" id="IPR012310">
    <property type="entry name" value="DNA_ligase_ATP-dep_cent"/>
</dbReference>
<dbReference type="Gene3D" id="2.40.50.140">
    <property type="entry name" value="Nucleic acid-binding proteins"/>
    <property type="match status" value="1"/>
</dbReference>
<evidence type="ECO:0000256" key="2">
    <source>
        <dbReference type="ARBA" id="ARBA00022598"/>
    </source>
</evidence>
<accession>A0A1H2UMT6</accession>
<keyword evidence="9" id="KW-1185">Reference proteome</keyword>
<dbReference type="GO" id="GO:0005524">
    <property type="term" value="F:ATP binding"/>
    <property type="evidence" value="ECO:0007669"/>
    <property type="project" value="InterPro"/>
</dbReference>
<dbReference type="EC" id="6.5.1.1" evidence="1"/>
<name>A0A1H2UMT6_9PSEU</name>
<dbReference type="PANTHER" id="PTHR39465:SF1">
    <property type="entry name" value="DNA LIGASE D 3'-PHOSPHOESTERASE DOMAIN-CONTAINING PROTEIN"/>
    <property type="match status" value="1"/>
</dbReference>
<dbReference type="NCBIfam" id="TIGR02777">
    <property type="entry name" value="LigD_PE_dom"/>
    <property type="match status" value="1"/>
</dbReference>
<feature type="domain" description="DNA ligase ATP-dependent C-terminal" evidence="6">
    <location>
        <begin position="377"/>
        <end position="468"/>
    </location>
</feature>
<evidence type="ECO:0000259" key="7">
    <source>
        <dbReference type="Pfam" id="PF13298"/>
    </source>
</evidence>
<dbReference type="GO" id="GO:0003910">
    <property type="term" value="F:DNA ligase (ATP) activity"/>
    <property type="evidence" value="ECO:0007669"/>
    <property type="project" value="UniProtKB-EC"/>
</dbReference>
<protein>
    <recommendedName>
        <fullName evidence="1">DNA ligase (ATP)</fullName>
        <ecNumber evidence="1">6.5.1.1</ecNumber>
    </recommendedName>
</protein>
<dbReference type="SUPFAM" id="SSF56091">
    <property type="entry name" value="DNA ligase/mRNA capping enzyme, catalytic domain"/>
    <property type="match status" value="1"/>
</dbReference>
<dbReference type="Gene3D" id="3.30.1490.70">
    <property type="match status" value="1"/>
</dbReference>
<evidence type="ECO:0000313" key="9">
    <source>
        <dbReference type="Proteomes" id="UP000199515"/>
    </source>
</evidence>
<dbReference type="InterPro" id="IPR012340">
    <property type="entry name" value="NA-bd_OB-fold"/>
</dbReference>
<organism evidence="8 9">
    <name type="scientific">Amycolatopsis xylanica</name>
    <dbReference type="NCBI Taxonomy" id="589385"/>
    <lineage>
        <taxon>Bacteria</taxon>
        <taxon>Bacillati</taxon>
        <taxon>Actinomycetota</taxon>
        <taxon>Actinomycetes</taxon>
        <taxon>Pseudonocardiales</taxon>
        <taxon>Pseudonocardiaceae</taxon>
        <taxon>Amycolatopsis</taxon>
    </lineage>
</organism>
<gene>
    <name evidence="8" type="ORF">SAMN05421504_101922</name>
</gene>
<dbReference type="CDD" id="cd07906">
    <property type="entry name" value="Adenylation_DNA_ligase_LigD_LigC"/>
    <property type="match status" value="1"/>
</dbReference>
<evidence type="ECO:0000256" key="1">
    <source>
        <dbReference type="ARBA" id="ARBA00012727"/>
    </source>
</evidence>
<dbReference type="PANTHER" id="PTHR39465">
    <property type="entry name" value="DNA LIGASE D, 3'-PHOSPHOESTERASE DOMAIN"/>
    <property type="match status" value="1"/>
</dbReference>
<dbReference type="EMBL" id="FNON01000001">
    <property type="protein sequence ID" value="SDW56834.1"/>
    <property type="molecule type" value="Genomic_DNA"/>
</dbReference>
<dbReference type="SUPFAM" id="SSF50249">
    <property type="entry name" value="Nucleic acid-binding proteins"/>
    <property type="match status" value="1"/>
</dbReference>